<protein>
    <submittedName>
        <fullName evidence="1">ISKra4 family transposase</fullName>
    </submittedName>
</protein>
<keyword evidence="2" id="KW-1185">Reference proteome</keyword>
<evidence type="ECO:0000313" key="1">
    <source>
        <dbReference type="EMBL" id="MDT0470519.1"/>
    </source>
</evidence>
<evidence type="ECO:0000313" key="2">
    <source>
        <dbReference type="Proteomes" id="UP001183809"/>
    </source>
</evidence>
<organism evidence="1 2">
    <name type="scientific">Streptomyces gibsoniae</name>
    <dbReference type="NCBI Taxonomy" id="3075529"/>
    <lineage>
        <taxon>Bacteria</taxon>
        <taxon>Bacillati</taxon>
        <taxon>Actinomycetota</taxon>
        <taxon>Actinomycetes</taxon>
        <taxon>Kitasatosporales</taxon>
        <taxon>Streptomycetaceae</taxon>
        <taxon>Streptomyces</taxon>
    </lineage>
</organism>
<feature type="non-terminal residue" evidence="1">
    <location>
        <position position="74"/>
    </location>
</feature>
<proteinExistence type="predicted"/>
<sequence length="74" mass="7566">LAAIEAARGSFAEAAQRVNALTGAGVGYRQVLELAIGAAADIHAFYDALVPAPCTTETLQVLSVDGKGVVIRPE</sequence>
<name>A0ABU2UBD1_9ACTN</name>
<dbReference type="EMBL" id="JAVREY010000580">
    <property type="protein sequence ID" value="MDT0470519.1"/>
    <property type="molecule type" value="Genomic_DNA"/>
</dbReference>
<dbReference type="Proteomes" id="UP001183809">
    <property type="component" value="Unassembled WGS sequence"/>
</dbReference>
<feature type="non-terminal residue" evidence="1">
    <location>
        <position position="1"/>
    </location>
</feature>
<reference evidence="2" key="1">
    <citation type="submission" date="2023-07" db="EMBL/GenBank/DDBJ databases">
        <title>30 novel species of actinomycetes from the DSMZ collection.</title>
        <authorList>
            <person name="Nouioui I."/>
        </authorList>
    </citation>
    <scope>NUCLEOTIDE SEQUENCE [LARGE SCALE GENOMIC DNA]</scope>
    <source>
        <strain evidence="2">DSM 41699</strain>
    </source>
</reference>
<gene>
    <name evidence="1" type="ORF">RM764_47850</name>
</gene>
<accession>A0ABU2UBD1</accession>
<comment type="caution">
    <text evidence="1">The sequence shown here is derived from an EMBL/GenBank/DDBJ whole genome shotgun (WGS) entry which is preliminary data.</text>
</comment>